<dbReference type="InterPro" id="IPR036942">
    <property type="entry name" value="Beta-barrel_TonB_sf"/>
</dbReference>
<evidence type="ECO:0000256" key="5">
    <source>
        <dbReference type="ARBA" id="ARBA00022692"/>
    </source>
</evidence>
<dbReference type="GO" id="GO:0009279">
    <property type="term" value="C:cell outer membrane"/>
    <property type="evidence" value="ECO:0007669"/>
    <property type="project" value="UniProtKB-SubCell"/>
</dbReference>
<reference evidence="16 18" key="1">
    <citation type="submission" date="2016-11" db="EMBL/GenBank/DDBJ databases">
        <authorList>
            <person name="Klemetsen T."/>
        </authorList>
    </citation>
    <scope>NUCLEOTIDE SEQUENCE [LARGE SCALE GENOMIC DNA]</scope>
    <source>
        <strain evidence="16">MT 2528</strain>
    </source>
</reference>
<dbReference type="HOGENOM" id="CLU_379420_0_0_6"/>
<keyword evidence="5 10" id="KW-0812">Transmembrane</keyword>
<dbReference type="Pfam" id="PF00593">
    <property type="entry name" value="TonB_dep_Rec_b-barrel"/>
    <property type="match status" value="1"/>
</dbReference>
<evidence type="ECO:0000256" key="1">
    <source>
        <dbReference type="ARBA" id="ARBA00004571"/>
    </source>
</evidence>
<dbReference type="GO" id="GO:0044718">
    <property type="term" value="P:siderophore transmembrane transport"/>
    <property type="evidence" value="ECO:0007669"/>
    <property type="project" value="TreeGrafter"/>
</dbReference>
<dbReference type="GO" id="GO:0015344">
    <property type="term" value="F:siderophore uptake transmembrane transporter activity"/>
    <property type="evidence" value="ECO:0007669"/>
    <property type="project" value="TreeGrafter"/>
</dbReference>
<dbReference type="EMBL" id="FPLJ01000042">
    <property type="protein sequence ID" value="SGY89435.1"/>
    <property type="molecule type" value="Genomic_DNA"/>
</dbReference>
<dbReference type="InterPro" id="IPR000531">
    <property type="entry name" value="Beta-barrel_TonB"/>
</dbReference>
<dbReference type="InterPro" id="IPR037066">
    <property type="entry name" value="Plug_dom_sf"/>
</dbReference>
<dbReference type="PANTHER" id="PTHR30069:SF41">
    <property type="entry name" value="HEME_HEMOPEXIN UTILIZATION PROTEIN C"/>
    <property type="match status" value="1"/>
</dbReference>
<dbReference type="GeneID" id="61295634"/>
<evidence type="ECO:0000313" key="19">
    <source>
        <dbReference type="Proteomes" id="UP000183794"/>
    </source>
</evidence>
<accession>A0A090KCF3</accession>
<dbReference type="InterPro" id="IPR010917">
    <property type="entry name" value="TonB_rcpt_CS"/>
</dbReference>
<feature type="chain" id="PRO_5015029968" evidence="13">
    <location>
        <begin position="28"/>
        <end position="800"/>
    </location>
</feature>
<keyword evidence="18" id="KW-1185">Reference proteome</keyword>
<evidence type="ECO:0000256" key="9">
    <source>
        <dbReference type="ARBA" id="ARBA00023237"/>
    </source>
</evidence>
<evidence type="ECO:0000313" key="18">
    <source>
        <dbReference type="Proteomes" id="UP000182660"/>
    </source>
</evidence>
<evidence type="ECO:0000256" key="10">
    <source>
        <dbReference type="PROSITE-ProRule" id="PRU01360"/>
    </source>
</evidence>
<dbReference type="PANTHER" id="PTHR30069">
    <property type="entry name" value="TONB-DEPENDENT OUTER MEMBRANE RECEPTOR"/>
    <property type="match status" value="1"/>
</dbReference>
<dbReference type="AlphaFoldDB" id="A0A090KCF3"/>
<gene>
    <name evidence="16" type="ORF">MT2528_1729</name>
    <name evidence="17" type="ORF">NVI5450_1954</name>
</gene>
<dbReference type="GO" id="GO:0015232">
    <property type="term" value="F:heme transmembrane transporter activity"/>
    <property type="evidence" value="ECO:0007669"/>
    <property type="project" value="InterPro"/>
</dbReference>
<proteinExistence type="inferred from homology"/>
<dbReference type="Gene3D" id="2.170.130.10">
    <property type="entry name" value="TonB-dependent receptor, plug domain"/>
    <property type="match status" value="1"/>
</dbReference>
<protein>
    <submittedName>
        <fullName evidence="17">Heme transport protein, putative</fullName>
    </submittedName>
</protein>
<evidence type="ECO:0000256" key="11">
    <source>
        <dbReference type="PROSITE-ProRule" id="PRU10144"/>
    </source>
</evidence>
<keyword evidence="8 10" id="KW-0472">Membrane</keyword>
<reference evidence="17 19" key="2">
    <citation type="submission" date="2016-11" db="EMBL/GenBank/DDBJ databases">
        <authorList>
            <person name="Jaros S."/>
            <person name="Januszkiewicz K."/>
            <person name="Wedrychowicz H."/>
        </authorList>
    </citation>
    <scope>NUCLEOTIDE SEQUENCE [LARGE SCALE GENOMIC DNA]</scope>
    <source>
        <strain evidence="17">NVI 5450</strain>
    </source>
</reference>
<feature type="domain" description="TonB-dependent receptor-like beta-barrel" evidence="14">
    <location>
        <begin position="278"/>
        <end position="769"/>
    </location>
</feature>
<organism evidence="17 19">
    <name type="scientific">Moritella viscosa</name>
    <dbReference type="NCBI Taxonomy" id="80854"/>
    <lineage>
        <taxon>Bacteria</taxon>
        <taxon>Pseudomonadati</taxon>
        <taxon>Pseudomonadota</taxon>
        <taxon>Gammaproteobacteria</taxon>
        <taxon>Alteromonadales</taxon>
        <taxon>Moritellaceae</taxon>
        <taxon>Moritella</taxon>
    </lineage>
</organism>
<comment type="subcellular location">
    <subcellularLocation>
        <location evidence="1 10">Cell outer membrane</location>
        <topology evidence="1 10">Multi-pass membrane protein</topology>
    </subcellularLocation>
</comment>
<evidence type="ECO:0000256" key="2">
    <source>
        <dbReference type="ARBA" id="ARBA00009810"/>
    </source>
</evidence>
<keyword evidence="4 10" id="KW-1134">Transmembrane beta strand</keyword>
<dbReference type="InterPro" id="IPR039426">
    <property type="entry name" value="TonB-dep_rcpt-like"/>
</dbReference>
<feature type="short sequence motif" description="TonB C-terminal box" evidence="11">
    <location>
        <begin position="783"/>
        <end position="800"/>
    </location>
</feature>
<feature type="domain" description="TonB-dependent receptor plug" evidence="15">
    <location>
        <begin position="61"/>
        <end position="160"/>
    </location>
</feature>
<dbReference type="InterPro" id="IPR011276">
    <property type="entry name" value="TonB_haem/Hb_rcpt"/>
</dbReference>
<evidence type="ECO:0000256" key="13">
    <source>
        <dbReference type="SAM" id="SignalP"/>
    </source>
</evidence>
<evidence type="ECO:0000259" key="14">
    <source>
        <dbReference type="Pfam" id="PF00593"/>
    </source>
</evidence>
<dbReference type="SUPFAM" id="SSF56935">
    <property type="entry name" value="Porins"/>
    <property type="match status" value="1"/>
</dbReference>
<evidence type="ECO:0000256" key="7">
    <source>
        <dbReference type="ARBA" id="ARBA00023077"/>
    </source>
</evidence>
<dbReference type="EMBL" id="FPLD01000054">
    <property type="protein sequence ID" value="SGY97472.1"/>
    <property type="molecule type" value="Genomic_DNA"/>
</dbReference>
<dbReference type="NCBIfam" id="TIGR01785">
    <property type="entry name" value="TonB-hemin"/>
    <property type="match status" value="1"/>
</dbReference>
<evidence type="ECO:0000313" key="16">
    <source>
        <dbReference type="EMBL" id="SGY89435.1"/>
    </source>
</evidence>
<name>A0A090KCF3_9GAMM</name>
<dbReference type="KEGG" id="mvs:MVIS_3629"/>
<evidence type="ECO:0000256" key="12">
    <source>
        <dbReference type="RuleBase" id="RU003357"/>
    </source>
</evidence>
<keyword evidence="9 10" id="KW-0998">Cell outer membrane</keyword>
<keyword evidence="6 13" id="KW-0732">Signal</keyword>
<evidence type="ECO:0000256" key="8">
    <source>
        <dbReference type="ARBA" id="ARBA00023136"/>
    </source>
</evidence>
<dbReference type="Gene3D" id="2.40.170.20">
    <property type="entry name" value="TonB-dependent receptor, beta-barrel domain"/>
    <property type="match status" value="1"/>
</dbReference>
<feature type="signal peptide" evidence="13">
    <location>
        <begin position="1"/>
        <end position="27"/>
    </location>
</feature>
<dbReference type="PROSITE" id="PS52016">
    <property type="entry name" value="TONB_DEPENDENT_REC_3"/>
    <property type="match status" value="1"/>
</dbReference>
<dbReference type="Pfam" id="PF07715">
    <property type="entry name" value="Plug"/>
    <property type="match status" value="1"/>
</dbReference>
<evidence type="ECO:0000256" key="4">
    <source>
        <dbReference type="ARBA" id="ARBA00022452"/>
    </source>
</evidence>
<comment type="similarity">
    <text evidence="2 10 12">Belongs to the TonB-dependent receptor family.</text>
</comment>
<dbReference type="PROSITE" id="PS01156">
    <property type="entry name" value="TONB_DEPENDENT_REC_2"/>
    <property type="match status" value="1"/>
</dbReference>
<dbReference type="Proteomes" id="UP000182660">
    <property type="component" value="Unassembled WGS sequence"/>
</dbReference>
<evidence type="ECO:0000256" key="3">
    <source>
        <dbReference type="ARBA" id="ARBA00022448"/>
    </source>
</evidence>
<dbReference type="Proteomes" id="UP000183794">
    <property type="component" value="Unassembled WGS sequence"/>
</dbReference>
<dbReference type="InterPro" id="IPR012910">
    <property type="entry name" value="Plug_dom"/>
</dbReference>
<keyword evidence="7 12" id="KW-0798">TonB box</keyword>
<dbReference type="PATRIC" id="fig|80854.5.peg.3840"/>
<sequence length="800" mass="88119">MYNNKSKLMLCISAALCTSSIFSQALASTTVSTADESASVGHTLVTDTLDIDHVQGTKKITIDKAELDATSHRHAAEMLQDATSVYTPMSYANPMLSVNMRGVQDFGRVNTNIDDMRQNFQKSGYQDQNGSLMVDPELLQSIDINKGVSSGAGGLGTIGGQVNFRTVDFDDVIKDGDDGGIIIRGETGVGKWSNGNKVKSSLTAGYNITDNVAVMGAITKTKTGDYRMGTKGKSMIRPGAVDRVLKRRIPTEFAVPEHLLDTYKTGYSIDSILGKIRWNITEQQSLKLSYIKTESEFNNVNYIADRVDEKLHYWVLQGNSQITNENISLDYSFKSDSPWLNLNAKVYRSNTKLDEFFPKSSNITQMGQGMCLSNPDGYYFMTAKRCSAQTSTFETETYGVIVNNQSFIDFGDTLFSANYGFEGLRDTTKPREINGPDGAASGIASTPDGRRALASIYLDTRLDYQEWLSLFAGVRYDRYNLQGDARVNTKMGEINPTGIDETFTVDNTDTGVSPTFGLSLRPFDFMEITSNYGKGWRPPSLTETLLAGGTPVSGLFAAVLIPSTELKAETSTNLDLGLKFNFKQVLTQDDALTFALSHYRTKIDDYMVMHLGVITNDVAATTTQAFVNRTDPVKIKGSELAINYDAGFIYGGLAGSVIDVDEGDQCYNPHVLPNTQGTIPQAPCGRTFYSPFPSQDKLTAYLGTRLLNRTLDARITMRRLFDRDNLLDIKPKEERLLNETSGIGYTLWDLTLKYTPVESLAISLYGRNLTDQQYSSALGAYRAVIQAPGRSVAVGVQYQF</sequence>
<evidence type="ECO:0000256" key="6">
    <source>
        <dbReference type="ARBA" id="ARBA00022729"/>
    </source>
</evidence>
<evidence type="ECO:0000259" key="15">
    <source>
        <dbReference type="Pfam" id="PF07715"/>
    </source>
</evidence>
<evidence type="ECO:0000313" key="17">
    <source>
        <dbReference type="EMBL" id="SGY97472.1"/>
    </source>
</evidence>
<dbReference type="RefSeq" id="WP_045111629.1">
    <property type="nucleotide sequence ID" value="NZ_CAWQZC010000114.1"/>
</dbReference>
<dbReference type="OrthoDB" id="6046653at2"/>
<keyword evidence="3 10" id="KW-0813">Transport</keyword>
<dbReference type="STRING" id="80854.MVIS_3629"/>